<sequence length="2098" mass="238630">MPPSSPSSSFLLSSLKHYPQCTLELTTAIRSTVLDPFEPPRSKHATTQPLSRAQQKALAVKLAPLAMKIVNQNIGSLQDLKVPGKVDTSIYNTTVECLVDTTCIALAALRYMAAYTTLKPLDIEKLTSNLVCKLVDLKEYTRALDELCVLKAGLMKVTKLGGGGVEDTKHDKMSKAKEMGSPRRRGFLTESPNRGNEAVHTPGGGSLSAPTSPLRTFETSMQYTLTQKEQLMLQKYGDLFTFPLDSSINDRSTILLILAYQMNALRCWTDIADGFFVWHLPQLLSQSGTFMDWCKHLMGFDKDMAARQFDAMYRQLTRAASKNSSLESTSSRTFALQAIAVKALKLAGTTSAKTLCHRMVQLGLTFEKSEEQVDYRRIQNTCADFINGIEPNCDDIPELDAYFTLSEYYAYASRKARSYSGEFYAYKFMMRPIRSLLSNADHCKYYHGAYGATAKLALASTQLDKMTTSHSQIDMNMTLEDVDSCLQLVSAASEHDKTLDEYSEQAMCCMYKALDKFRQSCTRYFNHIEERSKKIQQYVTSRNSSAASPSVRQSLTNNLTEMREPVTALLSSLSNCKDVLLLILQVLKKKSWRGKAKQSPAPSDVMRNYIDIMVLLARMRFQLEDEDSYYASYEDLATAEQACEEFGYSAGYRWVSGAFYILGAAMANASMYASAIYPLRKACTLLEKSSSYAASETGRLHLSKRYEILGTCCRKDNRFEDAIKAYRSSLKKLPDSSIQSFVQEADKLAIHSLIERNPLIPKLIDRYLRAALFDDVSTELTFASDIMNLSTLVPEQRCIIYECELRTLYTCSFQIDCSHYQTALIEKLMKYYTPFLFPIRRARILLDQLRIELAKKNNGTITKTAMAFATEASKLLQQKESYGSDSDLLRYRQYYLALSQSWIGICAENDQDFSKAFAVAFRQWRTLFRKVMPIYQNTESNKLSSNDIKSIRANVDDLDKLYDHFRMLVDFFAVHRQRVYQINTLRLMLKLNNGLRRTTDAMSSSIIISTRIGYLYDELGYPGKAALEFAQAKAAIANMACSNEAEIYYILFYSLHLAKRGKLDDAKNLFNTSRIVWESIRRTQSKDKLERGRRKVSHKLMLADAHIVASTLCSMMQATLDTAIQNCESALQVLSTCSRSLKLEKQDKDENTIMEDPFAESTSKQEDEIANMTTRIICDESEWSIAEKVALCLEQLSTLYMTRGSVRYTQYYMQKGLSLGEKLSSRLVQFRFLLHTSDFNLRYGRPETSKAYIKNAVELQPQGRLHVYQDVLLKMAVGDVDGSEGCLEEALQAYSTAEELLKKITDRTYISSIESLIEMDESIDEHDESEPMVLENNLRDDDATPLHHLQGINTIRRALVLVQLGRMSKAMSLLDRLEELNILSSDKIDLNSAIAQLKLLFVRYEAAQEQNSMFNRNVSLMPSFKSQQPRGSVKRSHVGHEMRTVRDGVTSALDRMMDIYQSGARKTRIKLVQEICLGIGYLMFMKNDFATLGKIMVHNYAAFGAYYLEMGKGVTLRREMRTELSSKVDFPGNTTDLGWPKRIVCEGDDSIHHTNNNNDDDGDYDPMDVDDDVDGSLQFRMRPTRRVVLREHGAEYFEQLRDMYDEEHVLDDAEFQEKFVDILPSHWTVCSITMDVDNDELYLVRLRCKEEPIVVKLSLTRMRDRLADQPVPDYRDAVETLESIIAASDQTIQDGKTCTRKQDVDAWWSKRTQLDLQLKKLLKTMEHGWFGAFKGFLSGQCQEHPKALEEFHGSVNQLVYNAVYQKPLDSQQVTRKHVDINKEICRLFLRLGSDPSSVEVEDALYFFLSCYEAHDIAVDHAQMNIGELSDRFRDLLQTYHMTAEAAGIRSMESVPNEHIILIPDKHTHLFPLESMDVLRSQSVSRVPCLSFVRDRIFQATAKQPEQKDWKDITVNGQSVYYLLNPAGDLLHTQREFESTFKKMKGWHGVVNQKPLELRWDQILQNHDIYMYFGHSAGQSIIRGSKIRHLRKGPVAILMGCSSGSLISQGEFDPDGYIMNFLLGGSPAVVANLWDVTDKSIDKFSRTMMENWGLLHTTSTHNNNMTITEAVAKSRNSCRLPYLIGAAPIVYGIPVHVHR</sequence>
<comment type="catalytic activity">
    <reaction evidence="1">
        <text>All bonds known to be hydrolyzed by this endopeptidase have arginine in P1 and an acidic residue in P4. P6 is often occupied by an acidic residue or by a hydroxy-amino-acid residue, the phosphorylation of which enhances cleavage.</text>
        <dbReference type="EC" id="3.4.22.49"/>
    </reaction>
</comment>
<dbReference type="GO" id="GO:0005737">
    <property type="term" value="C:cytoplasm"/>
    <property type="evidence" value="ECO:0007669"/>
    <property type="project" value="TreeGrafter"/>
</dbReference>
<dbReference type="InterPro" id="IPR030397">
    <property type="entry name" value="SEPARIN_core_dom"/>
</dbReference>
<dbReference type="MEROPS" id="C50.001"/>
<dbReference type="PROSITE" id="PS51700">
    <property type="entry name" value="SEPARIN"/>
    <property type="match status" value="1"/>
</dbReference>
<name>A0A068RJC1_9FUNG</name>
<evidence type="ECO:0000256" key="6">
    <source>
        <dbReference type="SAM" id="MobiDB-lite"/>
    </source>
</evidence>
<evidence type="ECO:0000313" key="8">
    <source>
        <dbReference type="EMBL" id="CDH49757.1"/>
    </source>
</evidence>
<dbReference type="GO" id="GO:0005634">
    <property type="term" value="C:nucleus"/>
    <property type="evidence" value="ECO:0007669"/>
    <property type="project" value="InterPro"/>
</dbReference>
<organism evidence="8 9">
    <name type="scientific">Lichtheimia corymbifera JMRC:FSU:9682</name>
    <dbReference type="NCBI Taxonomy" id="1263082"/>
    <lineage>
        <taxon>Eukaryota</taxon>
        <taxon>Fungi</taxon>
        <taxon>Fungi incertae sedis</taxon>
        <taxon>Mucoromycota</taxon>
        <taxon>Mucoromycotina</taxon>
        <taxon>Mucoromycetes</taxon>
        <taxon>Mucorales</taxon>
        <taxon>Lichtheimiaceae</taxon>
        <taxon>Lichtheimia</taxon>
    </lineage>
</organism>
<evidence type="ECO:0000313" key="9">
    <source>
        <dbReference type="Proteomes" id="UP000027586"/>
    </source>
</evidence>
<dbReference type="GO" id="GO:0051307">
    <property type="term" value="P:meiotic chromosome separation"/>
    <property type="evidence" value="ECO:0007669"/>
    <property type="project" value="TreeGrafter"/>
</dbReference>
<feature type="domain" description="Peptidase C50" evidence="7">
    <location>
        <begin position="1916"/>
        <end position="2011"/>
    </location>
</feature>
<reference evidence="8" key="1">
    <citation type="submission" date="2013-08" db="EMBL/GenBank/DDBJ databases">
        <title>Gene expansion shapes genome architecture in the human pathogen Lichtheimia corymbifera: an evolutionary genomics analysis in the ancient terrestrial Mucorales (Mucoromycotina).</title>
        <authorList>
            <person name="Schwartze V.U."/>
            <person name="Winter S."/>
            <person name="Shelest E."/>
            <person name="Marcet-Houben M."/>
            <person name="Horn F."/>
            <person name="Wehner S."/>
            <person name="Hoffmann K."/>
            <person name="Riege K."/>
            <person name="Sammeth M."/>
            <person name="Nowrousian M."/>
            <person name="Valiante V."/>
            <person name="Linde J."/>
            <person name="Jacobsen I.D."/>
            <person name="Marz M."/>
            <person name="Brakhage A.A."/>
            <person name="Gabaldon T."/>
            <person name="Bocker S."/>
            <person name="Voigt K."/>
        </authorList>
    </citation>
    <scope>NUCLEOTIDE SEQUENCE [LARGE SCALE GENOMIC DNA]</scope>
    <source>
        <strain evidence="8">FSU 9682</strain>
    </source>
</reference>
<dbReference type="OrthoDB" id="10255632at2759"/>
<feature type="repeat" description="TPR" evidence="5">
    <location>
        <begin position="703"/>
        <end position="736"/>
    </location>
</feature>
<dbReference type="SUPFAM" id="SSF48452">
    <property type="entry name" value="TPR-like"/>
    <property type="match status" value="1"/>
</dbReference>
<dbReference type="PANTHER" id="PTHR12792:SF0">
    <property type="entry name" value="SEPARIN"/>
    <property type="match status" value="1"/>
</dbReference>
<dbReference type="EC" id="3.4.22.49" evidence="2"/>
<dbReference type="Proteomes" id="UP000027586">
    <property type="component" value="Unassembled WGS sequence"/>
</dbReference>
<evidence type="ECO:0000256" key="5">
    <source>
        <dbReference type="PROSITE-ProRule" id="PRU00339"/>
    </source>
</evidence>
<gene>
    <name evidence="8" type="ORF">LCOR_01492.1</name>
</gene>
<keyword evidence="5" id="KW-0802">TPR repeat</keyword>
<dbReference type="EMBL" id="CBTN010000004">
    <property type="protein sequence ID" value="CDH49757.1"/>
    <property type="molecule type" value="Genomic_DNA"/>
</dbReference>
<protein>
    <recommendedName>
        <fullName evidence="2">separase</fullName>
        <ecNumber evidence="2">3.4.22.49</ecNumber>
    </recommendedName>
</protein>
<evidence type="ECO:0000256" key="2">
    <source>
        <dbReference type="ARBA" id="ARBA00012489"/>
    </source>
</evidence>
<evidence type="ECO:0000256" key="1">
    <source>
        <dbReference type="ARBA" id="ARBA00000451"/>
    </source>
</evidence>
<comment type="caution">
    <text evidence="8">The sequence shown here is derived from an EMBL/GenBank/DDBJ whole genome shotgun (WGS) entry which is preliminary data.</text>
</comment>
<dbReference type="GO" id="GO:0004197">
    <property type="term" value="F:cysteine-type endopeptidase activity"/>
    <property type="evidence" value="ECO:0007669"/>
    <property type="project" value="InterPro"/>
</dbReference>
<proteinExistence type="predicted"/>
<dbReference type="GO" id="GO:0072686">
    <property type="term" value="C:mitotic spindle"/>
    <property type="evidence" value="ECO:0007669"/>
    <property type="project" value="TreeGrafter"/>
</dbReference>
<keyword evidence="4" id="KW-0159">Chromosome partition</keyword>
<dbReference type="InterPro" id="IPR005314">
    <property type="entry name" value="Peptidase_C50"/>
</dbReference>
<dbReference type="InterPro" id="IPR019734">
    <property type="entry name" value="TPR_rpt"/>
</dbReference>
<dbReference type="PANTHER" id="PTHR12792">
    <property type="entry name" value="EXTRA SPINDLE POLES 1-RELATED"/>
    <property type="match status" value="1"/>
</dbReference>
<keyword evidence="3" id="KW-0378">Hydrolase</keyword>
<dbReference type="PROSITE" id="PS50005">
    <property type="entry name" value="TPR"/>
    <property type="match status" value="1"/>
</dbReference>
<dbReference type="GO" id="GO:0006508">
    <property type="term" value="P:proteolysis"/>
    <property type="evidence" value="ECO:0007669"/>
    <property type="project" value="InterPro"/>
</dbReference>
<feature type="region of interest" description="Disordered" evidence="6">
    <location>
        <begin position="166"/>
        <end position="211"/>
    </location>
</feature>
<dbReference type="GO" id="GO:0044732">
    <property type="term" value="C:mitotic spindle pole body"/>
    <property type="evidence" value="ECO:0007669"/>
    <property type="project" value="TreeGrafter"/>
</dbReference>
<accession>A0A068RJC1</accession>
<keyword evidence="9" id="KW-1185">Reference proteome</keyword>
<dbReference type="VEuPathDB" id="FungiDB:LCOR_01492.1"/>
<evidence type="ECO:0000256" key="3">
    <source>
        <dbReference type="ARBA" id="ARBA00022801"/>
    </source>
</evidence>
<evidence type="ECO:0000256" key="4">
    <source>
        <dbReference type="ARBA" id="ARBA00022829"/>
    </source>
</evidence>
<feature type="compositionally biased region" description="Basic and acidic residues" evidence="6">
    <location>
        <begin position="166"/>
        <end position="181"/>
    </location>
</feature>
<dbReference type="InterPro" id="IPR011990">
    <property type="entry name" value="TPR-like_helical_dom_sf"/>
</dbReference>
<dbReference type="STRING" id="1263082.A0A068RJC1"/>
<evidence type="ECO:0000259" key="7">
    <source>
        <dbReference type="PROSITE" id="PS51700"/>
    </source>
</evidence>
<dbReference type="Pfam" id="PF03568">
    <property type="entry name" value="Separin_C"/>
    <property type="match status" value="1"/>
</dbReference>